<feature type="region of interest" description="Disordered" evidence="1">
    <location>
        <begin position="108"/>
        <end position="128"/>
    </location>
</feature>
<evidence type="ECO:0000256" key="1">
    <source>
        <dbReference type="SAM" id="MobiDB-lite"/>
    </source>
</evidence>
<proteinExistence type="predicted"/>
<protein>
    <submittedName>
        <fullName evidence="2">Uncharacterized protein</fullName>
    </submittedName>
</protein>
<evidence type="ECO:0000313" key="2">
    <source>
        <dbReference type="EMBL" id="KIM29763.1"/>
    </source>
</evidence>
<organism evidence="2 3">
    <name type="scientific">Serendipita vermifera MAFF 305830</name>
    <dbReference type="NCBI Taxonomy" id="933852"/>
    <lineage>
        <taxon>Eukaryota</taxon>
        <taxon>Fungi</taxon>
        <taxon>Dikarya</taxon>
        <taxon>Basidiomycota</taxon>
        <taxon>Agaricomycotina</taxon>
        <taxon>Agaricomycetes</taxon>
        <taxon>Sebacinales</taxon>
        <taxon>Serendipitaceae</taxon>
        <taxon>Serendipita</taxon>
    </lineage>
</organism>
<name>A0A0C2WUC6_SERVB</name>
<reference evidence="3" key="2">
    <citation type="submission" date="2015-01" db="EMBL/GenBank/DDBJ databases">
        <title>Evolutionary Origins and Diversification of the Mycorrhizal Mutualists.</title>
        <authorList>
            <consortium name="DOE Joint Genome Institute"/>
            <consortium name="Mycorrhizal Genomics Consortium"/>
            <person name="Kohler A."/>
            <person name="Kuo A."/>
            <person name="Nagy L.G."/>
            <person name="Floudas D."/>
            <person name="Copeland A."/>
            <person name="Barry K.W."/>
            <person name="Cichocki N."/>
            <person name="Veneault-Fourrey C."/>
            <person name="LaButti K."/>
            <person name="Lindquist E.A."/>
            <person name="Lipzen A."/>
            <person name="Lundell T."/>
            <person name="Morin E."/>
            <person name="Murat C."/>
            <person name="Riley R."/>
            <person name="Ohm R."/>
            <person name="Sun H."/>
            <person name="Tunlid A."/>
            <person name="Henrissat B."/>
            <person name="Grigoriev I.V."/>
            <person name="Hibbett D.S."/>
            <person name="Martin F."/>
        </authorList>
    </citation>
    <scope>NUCLEOTIDE SEQUENCE [LARGE SCALE GENOMIC DNA]</scope>
    <source>
        <strain evidence="3">MAFF 305830</strain>
    </source>
</reference>
<sequence>MAASRPTLIPISIPTLRFGSGVVHHELCALSSTSTLDDHIFSSLTSTYDDDNGECVFNHYDETVSNDYDSEEYKEQELEDKLARSSFGSADCESLRLPCPPLAVHVSRTSRTVPVPPISTLRPSHHND</sequence>
<evidence type="ECO:0000313" key="3">
    <source>
        <dbReference type="Proteomes" id="UP000054097"/>
    </source>
</evidence>
<dbReference type="Proteomes" id="UP000054097">
    <property type="component" value="Unassembled WGS sequence"/>
</dbReference>
<keyword evidence="3" id="KW-1185">Reference proteome</keyword>
<dbReference type="EMBL" id="KN824287">
    <property type="protein sequence ID" value="KIM29763.1"/>
    <property type="molecule type" value="Genomic_DNA"/>
</dbReference>
<accession>A0A0C2WUC6</accession>
<dbReference type="AlphaFoldDB" id="A0A0C2WUC6"/>
<gene>
    <name evidence="2" type="ORF">M408DRAFT_107321</name>
</gene>
<dbReference type="HOGENOM" id="CLU_1960918_0_0_1"/>
<reference evidence="2 3" key="1">
    <citation type="submission" date="2014-04" db="EMBL/GenBank/DDBJ databases">
        <authorList>
            <consortium name="DOE Joint Genome Institute"/>
            <person name="Kuo A."/>
            <person name="Zuccaro A."/>
            <person name="Kohler A."/>
            <person name="Nagy L.G."/>
            <person name="Floudas D."/>
            <person name="Copeland A."/>
            <person name="Barry K.W."/>
            <person name="Cichocki N."/>
            <person name="Veneault-Fourrey C."/>
            <person name="LaButti K."/>
            <person name="Lindquist E.A."/>
            <person name="Lipzen A."/>
            <person name="Lundell T."/>
            <person name="Morin E."/>
            <person name="Murat C."/>
            <person name="Sun H."/>
            <person name="Tunlid A."/>
            <person name="Henrissat B."/>
            <person name="Grigoriev I.V."/>
            <person name="Hibbett D.S."/>
            <person name="Martin F."/>
            <person name="Nordberg H.P."/>
            <person name="Cantor M.N."/>
            <person name="Hua S.X."/>
        </authorList>
    </citation>
    <scope>NUCLEOTIDE SEQUENCE [LARGE SCALE GENOMIC DNA]</scope>
    <source>
        <strain evidence="2 3">MAFF 305830</strain>
    </source>
</reference>